<keyword evidence="2" id="KW-1133">Transmembrane helix</keyword>
<evidence type="ECO:0000313" key="3">
    <source>
        <dbReference type="EMBL" id="MEE1971589.1"/>
    </source>
</evidence>
<evidence type="ECO:0000256" key="2">
    <source>
        <dbReference type="SAM" id="Phobius"/>
    </source>
</evidence>
<reference evidence="3 4" key="1">
    <citation type="submission" date="2024-01" db="EMBL/GenBank/DDBJ databases">
        <title>Maribacter spp. originated from different algae showed divergent polysaccharides utilization ability.</title>
        <authorList>
            <person name="Wang H."/>
            <person name="Wu Y."/>
        </authorList>
    </citation>
    <scope>NUCLEOTIDE SEQUENCE [LARGE SCALE GENOMIC DNA]</scope>
    <source>
        <strain evidence="3 4">KPT27_14</strain>
    </source>
</reference>
<evidence type="ECO:0008006" key="5">
    <source>
        <dbReference type="Google" id="ProtNLM"/>
    </source>
</evidence>
<sequence>MPIYWMDNQDTKFNYKIILAAMAAVIIGILIAFYYSHAQSKSEISFLEQQKDVLVKDLTLMKADLDRLSALNEMNDIELQDAKFQVQQLKDSVGRLNFTIDRLREFKSELRRLEAKNDSLKLKNNFLRYNNLLLTDKYDEARKQIELLQANSNSLAEAEALQRRKIMELNQQLKVKNYLNMDYSEGSGFRLRGSRPVGTNKASTIEKLRGCVTVLADPDVARSEKVIYLQFLDPNKQIVEDNANTITVNGNVYSKRVEFQYFGEETSICDYVTVPEGSLKEGTYTLNVFEDERLITSSEFQLK</sequence>
<protein>
    <recommendedName>
        <fullName evidence="5">Chromosome partitioning protein ParA</fullName>
    </recommendedName>
</protein>
<organism evidence="3 4">
    <name type="scientific">Maribacter flavus</name>
    <dbReference type="NCBI Taxonomy" id="1658664"/>
    <lineage>
        <taxon>Bacteria</taxon>
        <taxon>Pseudomonadati</taxon>
        <taxon>Bacteroidota</taxon>
        <taxon>Flavobacteriia</taxon>
        <taxon>Flavobacteriales</taxon>
        <taxon>Flavobacteriaceae</taxon>
        <taxon>Maribacter</taxon>
    </lineage>
</organism>
<keyword evidence="2" id="KW-0472">Membrane</keyword>
<keyword evidence="4" id="KW-1185">Reference proteome</keyword>
<name>A0ABU7IF60_9FLAO</name>
<dbReference type="RefSeq" id="WP_317129161.1">
    <property type="nucleotide sequence ID" value="NZ_JAZDDF010000001.1"/>
</dbReference>
<accession>A0ABU7IF60</accession>
<gene>
    <name evidence="3" type="ORF">V1H85_03980</name>
</gene>
<dbReference type="EMBL" id="JAZDDF010000001">
    <property type="protein sequence ID" value="MEE1971589.1"/>
    <property type="molecule type" value="Genomic_DNA"/>
</dbReference>
<feature type="coiled-coil region" evidence="1">
    <location>
        <begin position="96"/>
        <end position="158"/>
    </location>
</feature>
<keyword evidence="1" id="KW-0175">Coiled coil</keyword>
<comment type="caution">
    <text evidence="3">The sequence shown here is derived from an EMBL/GenBank/DDBJ whole genome shotgun (WGS) entry which is preliminary data.</text>
</comment>
<evidence type="ECO:0000313" key="4">
    <source>
        <dbReference type="Proteomes" id="UP001343698"/>
    </source>
</evidence>
<keyword evidence="2" id="KW-0812">Transmembrane</keyword>
<feature type="transmembrane region" description="Helical" evidence="2">
    <location>
        <begin position="15"/>
        <end position="35"/>
    </location>
</feature>
<dbReference type="Proteomes" id="UP001343698">
    <property type="component" value="Unassembled WGS sequence"/>
</dbReference>
<evidence type="ECO:0000256" key="1">
    <source>
        <dbReference type="SAM" id="Coils"/>
    </source>
</evidence>
<proteinExistence type="predicted"/>